<dbReference type="Proteomes" id="UP001432322">
    <property type="component" value="Unassembled WGS sequence"/>
</dbReference>
<organism evidence="1 2">
    <name type="scientific">Pristionchus fissidentatus</name>
    <dbReference type="NCBI Taxonomy" id="1538716"/>
    <lineage>
        <taxon>Eukaryota</taxon>
        <taxon>Metazoa</taxon>
        <taxon>Ecdysozoa</taxon>
        <taxon>Nematoda</taxon>
        <taxon>Chromadorea</taxon>
        <taxon>Rhabditida</taxon>
        <taxon>Rhabditina</taxon>
        <taxon>Diplogasteromorpha</taxon>
        <taxon>Diplogasteroidea</taxon>
        <taxon>Neodiplogasteridae</taxon>
        <taxon>Pristionchus</taxon>
    </lineage>
</organism>
<feature type="non-terminal residue" evidence="1">
    <location>
        <position position="136"/>
    </location>
</feature>
<evidence type="ECO:0008006" key="3">
    <source>
        <dbReference type="Google" id="ProtNLM"/>
    </source>
</evidence>
<keyword evidence="2" id="KW-1185">Reference proteome</keyword>
<feature type="non-terminal residue" evidence="1">
    <location>
        <position position="1"/>
    </location>
</feature>
<proteinExistence type="predicted"/>
<reference evidence="1" key="1">
    <citation type="submission" date="2023-10" db="EMBL/GenBank/DDBJ databases">
        <title>Genome assembly of Pristionchus species.</title>
        <authorList>
            <person name="Yoshida K."/>
            <person name="Sommer R.J."/>
        </authorList>
    </citation>
    <scope>NUCLEOTIDE SEQUENCE</scope>
    <source>
        <strain evidence="1">RS5133</strain>
    </source>
</reference>
<name>A0AAV5VJV5_9BILA</name>
<accession>A0AAV5VJV5</accession>
<sequence>AKRSKTSFGGLKKSSFLEELPTEIQHEIIVYCIESVGNMRLVKKTWNGIVLAALETPSILLSTNLRMEVKTFVDSVVVTVDISNRNSACFQQLRRLVENGTLERSDANNTIFHGIFNNSSQSTVFNFFRSISRQID</sequence>
<dbReference type="AlphaFoldDB" id="A0AAV5VJV5"/>
<evidence type="ECO:0000313" key="1">
    <source>
        <dbReference type="EMBL" id="GMT18069.1"/>
    </source>
</evidence>
<evidence type="ECO:0000313" key="2">
    <source>
        <dbReference type="Proteomes" id="UP001432322"/>
    </source>
</evidence>
<comment type="caution">
    <text evidence="1">The sequence shown here is derived from an EMBL/GenBank/DDBJ whole genome shotgun (WGS) entry which is preliminary data.</text>
</comment>
<protein>
    <recommendedName>
        <fullName evidence="3">F-box domain-containing protein</fullName>
    </recommendedName>
</protein>
<dbReference type="EMBL" id="BTSY01000003">
    <property type="protein sequence ID" value="GMT18069.1"/>
    <property type="molecule type" value="Genomic_DNA"/>
</dbReference>
<gene>
    <name evidence="1" type="ORF">PFISCL1PPCAC_9366</name>
</gene>